<dbReference type="SUPFAM" id="SSF52540">
    <property type="entry name" value="P-loop containing nucleoside triphosphate hydrolases"/>
    <property type="match status" value="1"/>
</dbReference>
<reference evidence="1" key="1">
    <citation type="submission" date="2017-12" db="EMBL/GenBank/DDBJ databases">
        <title>FDA dAtabase for Regulatory Grade micrObial Sequences (FDA-ARGOS): Supporting development and validation of Infectious Disease Dx tests.</title>
        <authorList>
            <person name="Campos J."/>
            <person name="Goldberg B."/>
            <person name="Tallon L."/>
            <person name="Sadzewicz L."/>
            <person name="Sengamalay N."/>
            <person name="Ott S."/>
            <person name="Godinez A."/>
            <person name="Nagaraj S."/>
            <person name="Vyas G."/>
            <person name="Aluvathingal J."/>
            <person name="Nadendla S."/>
            <person name="Geyer C."/>
            <person name="Nandy P."/>
            <person name="Hobson J."/>
            <person name="Sichtig H."/>
        </authorList>
    </citation>
    <scope>NUCLEOTIDE SEQUENCE</scope>
    <source>
        <strain evidence="1">FDAARGOS_252</strain>
    </source>
</reference>
<proteinExistence type="predicted"/>
<protein>
    <submittedName>
        <fullName evidence="1">Tunicamycin resistance protein</fullName>
    </submittedName>
</protein>
<dbReference type="RefSeq" id="WP_028720434.1">
    <property type="nucleotide sequence ID" value="NZ_CAWMZI010000001.1"/>
</dbReference>
<gene>
    <name evidence="1" type="ORF">A6J80_05650</name>
</gene>
<dbReference type="Gene3D" id="3.40.50.300">
    <property type="entry name" value="P-loop containing nucleotide triphosphate hydrolases"/>
    <property type="match status" value="1"/>
</dbReference>
<organism evidence="1 2">
    <name type="scientific">Paracoccus yeei</name>
    <dbReference type="NCBI Taxonomy" id="147645"/>
    <lineage>
        <taxon>Bacteria</taxon>
        <taxon>Pseudomonadati</taxon>
        <taxon>Pseudomonadota</taxon>
        <taxon>Alphaproteobacteria</taxon>
        <taxon>Rhodobacterales</taxon>
        <taxon>Paracoccaceae</taxon>
        <taxon>Paracoccus</taxon>
    </lineage>
</organism>
<accession>A0A1V0GQ01</accession>
<dbReference type="KEGG" id="pye:A6J80_05650"/>
<dbReference type="EMBL" id="CP020442">
    <property type="protein sequence ID" value="ARC35936.1"/>
    <property type="molecule type" value="Genomic_DNA"/>
</dbReference>
<dbReference type="InterPro" id="IPR027417">
    <property type="entry name" value="P-loop_NTPase"/>
</dbReference>
<evidence type="ECO:0000313" key="1">
    <source>
        <dbReference type="EMBL" id="ARC35936.1"/>
    </source>
</evidence>
<keyword evidence="2" id="KW-1185">Reference proteome</keyword>
<dbReference type="STRING" id="147645.A6J80_05650"/>
<dbReference type="AlphaFoldDB" id="A0A1V0GQ01"/>
<dbReference type="Proteomes" id="UP000191257">
    <property type="component" value="Chromosome"/>
</dbReference>
<dbReference type="Pfam" id="PF13671">
    <property type="entry name" value="AAA_33"/>
    <property type="match status" value="1"/>
</dbReference>
<evidence type="ECO:0000313" key="2">
    <source>
        <dbReference type="Proteomes" id="UP000191257"/>
    </source>
</evidence>
<dbReference type="OrthoDB" id="9799092at2"/>
<sequence length="195" mass="22282">MIIWIDGPFGAGKTTLATRLCEKRSDLLVLDPEEIGYVVKTVVAMPPSGNYQDLPFWRRLTVQAIAELRDHYPQDIAVPMTLLNPAHRDEIFSAVRSIDSNFIHFYLSVDREILCERIVGQSMHPDESRNEQIRTWRLAQVESCLSANASLTHETRILDSGRHDPDTLADIVLRVMKRLQFASPKLREDRRCSAP</sequence>
<name>A0A1V0GQ01_9RHOB</name>